<proteinExistence type="predicted"/>
<sequence length="95" mass="10915">MKRFLISAEFHAPSKARDKVSRVLSSLGETYEPQKSLWIVYSDCTKDEIGKRVRSVMDNQDHLLVTNIGGVYFVGQDQGFNKYLTQHINQHSQVE</sequence>
<dbReference type="Proteomes" id="UP000663505">
    <property type="component" value="Chromosome"/>
</dbReference>
<protein>
    <submittedName>
        <fullName evidence="1">Uncharacterized protein</fullName>
    </submittedName>
</protein>
<dbReference type="AlphaFoldDB" id="A0A9X7VY38"/>
<evidence type="ECO:0000313" key="2">
    <source>
        <dbReference type="Proteomes" id="UP000663505"/>
    </source>
</evidence>
<evidence type="ECO:0000313" key="1">
    <source>
        <dbReference type="EMBL" id="QSO46602.1"/>
    </source>
</evidence>
<dbReference type="KEGG" id="afx:JZ786_19435"/>
<gene>
    <name evidence="1" type="ORF">JZ786_19435</name>
</gene>
<keyword evidence="2" id="KW-1185">Reference proteome</keyword>
<dbReference type="EMBL" id="CP071182">
    <property type="protein sequence ID" value="QSO46602.1"/>
    <property type="molecule type" value="Genomic_DNA"/>
</dbReference>
<dbReference type="RefSeq" id="WP_206655968.1">
    <property type="nucleotide sequence ID" value="NZ_CP071182.1"/>
</dbReference>
<name>A0A9X7VY38_9BACL</name>
<reference evidence="1 2" key="1">
    <citation type="submission" date="2021-02" db="EMBL/GenBank/DDBJ databases">
        <title>Alicyclobacillus curvatus sp. nov. and Alicyclobacillus mengziensis sp. nov., two acidophilic bacteria isolated from acid mine drainage.</title>
        <authorList>
            <person name="Huang Y."/>
        </authorList>
    </citation>
    <scope>NUCLEOTIDE SEQUENCE [LARGE SCALE GENOMIC DNA]</scope>
    <source>
        <strain evidence="1 2">S30H14</strain>
    </source>
</reference>
<accession>A0A9X7VY38</accession>
<organism evidence="1 2">
    <name type="scientific">Alicyclobacillus mengziensis</name>
    <dbReference type="NCBI Taxonomy" id="2931921"/>
    <lineage>
        <taxon>Bacteria</taxon>
        <taxon>Bacillati</taxon>
        <taxon>Bacillota</taxon>
        <taxon>Bacilli</taxon>
        <taxon>Bacillales</taxon>
        <taxon>Alicyclobacillaceae</taxon>
        <taxon>Alicyclobacillus</taxon>
    </lineage>
</organism>